<gene>
    <name evidence="1" type="ORF">EJC51_18200</name>
</gene>
<dbReference type="EMBL" id="CP034463">
    <property type="protein sequence ID" value="AZP17860.1"/>
    <property type="molecule type" value="Genomic_DNA"/>
</dbReference>
<dbReference type="KEGG" id="saqu:EJC51_18200"/>
<reference evidence="1 2" key="1">
    <citation type="submission" date="2018-12" db="EMBL/GenBank/DDBJ databases">
        <authorList>
            <person name="Li K."/>
        </authorList>
    </citation>
    <scope>NUCLEOTIDE SEQUENCE [LARGE SCALE GENOMIC DNA]</scope>
    <source>
        <strain evidence="2">CR22</strain>
    </source>
</reference>
<evidence type="ECO:0000313" key="2">
    <source>
        <dbReference type="Proteomes" id="UP000280197"/>
    </source>
</evidence>
<dbReference type="RefSeq" id="WP_126272051.1">
    <property type="nucleotide sequence ID" value="NZ_CP034463.1"/>
</dbReference>
<protein>
    <submittedName>
        <fullName evidence="1">Uncharacterized protein</fullName>
    </submittedName>
</protein>
<dbReference type="AlphaFoldDB" id="A0A3S9I0I0"/>
<proteinExistence type="predicted"/>
<organism evidence="1 2">
    <name type="scientific">Streptomyces aquilus</name>
    <dbReference type="NCBI Taxonomy" id="2548456"/>
    <lineage>
        <taxon>Bacteria</taxon>
        <taxon>Bacillati</taxon>
        <taxon>Actinomycetota</taxon>
        <taxon>Actinomycetes</taxon>
        <taxon>Kitasatosporales</taxon>
        <taxon>Streptomycetaceae</taxon>
        <taxon>Streptomyces</taxon>
    </lineage>
</organism>
<name>A0A3S9I0I0_9ACTN</name>
<sequence length="207" mass="23338">MREHTERYAAAHGGEHPLTECMPWAEAIVSWLEAQPEDDSPLPKPPMWHGPNRFGPRVISTDELALAIAEAMRLATAVWGEPLGDLALHSVQNVLRDWLRWDVVPGAGQWPAPDGTPYIAQWEALFTADAERAKEVTSCVYWAIEELEGPWRDIQMSTAWFHRLHTYKIVYARLADVAPLLGLTMPIRVREPADYINVPDLIVEQAA</sequence>
<dbReference type="Proteomes" id="UP000280197">
    <property type="component" value="Chromosome"/>
</dbReference>
<evidence type="ECO:0000313" key="1">
    <source>
        <dbReference type="EMBL" id="AZP17860.1"/>
    </source>
</evidence>
<keyword evidence="2" id="KW-1185">Reference proteome</keyword>
<accession>A0A3S9I0I0</accession>